<comment type="caution">
    <text evidence="1">The sequence shown here is derived from an EMBL/GenBank/DDBJ whole genome shotgun (WGS) entry which is preliminary data.</text>
</comment>
<organism evidence="1 2">
    <name type="scientific">Colletotrichum orbiculare (strain 104-T / ATCC 96160 / CBS 514.97 / LARS 414 / MAFF 240422)</name>
    <name type="common">Cucumber anthracnose fungus</name>
    <name type="synonym">Colletotrichum lagenarium</name>
    <dbReference type="NCBI Taxonomy" id="1213857"/>
    <lineage>
        <taxon>Eukaryota</taxon>
        <taxon>Fungi</taxon>
        <taxon>Dikarya</taxon>
        <taxon>Ascomycota</taxon>
        <taxon>Pezizomycotina</taxon>
        <taxon>Sordariomycetes</taxon>
        <taxon>Hypocreomycetidae</taxon>
        <taxon>Glomerellales</taxon>
        <taxon>Glomerellaceae</taxon>
        <taxon>Colletotrichum</taxon>
        <taxon>Colletotrichum orbiculare species complex</taxon>
    </lineage>
</organism>
<dbReference type="EMBL" id="AMCV02000022">
    <property type="protein sequence ID" value="TDZ19039.1"/>
    <property type="molecule type" value="Genomic_DNA"/>
</dbReference>
<evidence type="ECO:0000313" key="1">
    <source>
        <dbReference type="EMBL" id="TDZ19039.1"/>
    </source>
</evidence>
<name>A0A484FKR0_COLOR</name>
<dbReference type="AlphaFoldDB" id="A0A484FKR0"/>
<reference evidence="2" key="2">
    <citation type="journal article" date="2019" name="Mol. Plant Microbe Interact.">
        <title>Genome sequence resources for four phytopathogenic fungi from the Colletotrichum orbiculare species complex.</title>
        <authorList>
            <person name="Gan P."/>
            <person name="Tsushima A."/>
            <person name="Narusaka M."/>
            <person name="Narusaka Y."/>
            <person name="Takano Y."/>
            <person name="Kubo Y."/>
            <person name="Shirasu K."/>
        </authorList>
    </citation>
    <scope>GENOME REANNOTATION</scope>
    <source>
        <strain evidence="2">104-T / ATCC 96160 / CBS 514.97 / LARS 414 / MAFF 240422</strain>
    </source>
</reference>
<protein>
    <submittedName>
        <fullName evidence="1">Uncharacterized protein</fullName>
    </submittedName>
</protein>
<gene>
    <name evidence="1" type="ORF">Cob_v008148</name>
</gene>
<sequence length="134" mass="15899">MRVTAGHLRDLDDIMKRYKAETLEIEVPDYKYVDQSKLHLVQLAAEKLNHTKRTMDITSAEKYCDSHRLALARFPKESYFMPTSCFDLFQSMEGYLDSRKTIQEDLGMLWHEEAKPWTTPTWLDRVLAWDVIRQ</sequence>
<keyword evidence="2" id="KW-1185">Reference proteome</keyword>
<reference evidence="2" key="1">
    <citation type="journal article" date="2013" name="New Phytol.">
        <title>Comparative genomic and transcriptomic analyses reveal the hemibiotrophic stage shift of Colletotrichum fungi.</title>
        <authorList>
            <person name="Gan P."/>
            <person name="Ikeda K."/>
            <person name="Irieda H."/>
            <person name="Narusaka M."/>
            <person name="O'Connell R.J."/>
            <person name="Narusaka Y."/>
            <person name="Takano Y."/>
            <person name="Kubo Y."/>
            <person name="Shirasu K."/>
        </authorList>
    </citation>
    <scope>NUCLEOTIDE SEQUENCE [LARGE SCALE GENOMIC DNA]</scope>
    <source>
        <strain evidence="2">104-T / ATCC 96160 / CBS 514.97 / LARS 414 / MAFF 240422</strain>
    </source>
</reference>
<dbReference type="Proteomes" id="UP000014480">
    <property type="component" value="Unassembled WGS sequence"/>
</dbReference>
<accession>A0A484FKR0</accession>
<proteinExistence type="predicted"/>
<evidence type="ECO:0000313" key="2">
    <source>
        <dbReference type="Proteomes" id="UP000014480"/>
    </source>
</evidence>